<dbReference type="PRINTS" id="PR00039">
    <property type="entry name" value="HTHLYSR"/>
</dbReference>
<keyword evidence="3" id="KW-0238">DNA-binding</keyword>
<dbReference type="InterPro" id="IPR036388">
    <property type="entry name" value="WH-like_DNA-bd_sf"/>
</dbReference>
<evidence type="ECO:0000313" key="7">
    <source>
        <dbReference type="Proteomes" id="UP001652394"/>
    </source>
</evidence>
<name>A0ABT2TBB9_9FIRM</name>
<comment type="caution">
    <text evidence="6">The sequence shown here is derived from an EMBL/GenBank/DDBJ whole genome shotgun (WGS) entry which is preliminary data.</text>
</comment>
<keyword evidence="7" id="KW-1185">Reference proteome</keyword>
<gene>
    <name evidence="6" type="ORF">OCV51_07735</name>
</gene>
<sequence>MNLKQLEAFVKVARERNFSKAAKDLFLTQPTVSAHIASLEKELNVRLFVRNTKEVELSEDGEKLFSYAQQMVELEKQIEAEFDKSRKESSSLIKIAASTVPAQYLLPEVLACFGRFYPHIQLKVMETDSIRVIEQVAENRVDIGFTGTMTEKRECVYLPFYEDELVLIVPNKEKYRVYARQEQGLEWIKQENLLLREEGSGTRTEAEKKLKKMGLEKQDLHIKASIGNTETIKRLVSGGAGISILSKLAVKDKVDTQEVLSIPLEGQEGKRSIHLVYNKQFKLSKPARDLLYTVQDIYCGAEQHKAEVLHEIKKIGG</sequence>
<dbReference type="Pfam" id="PF03466">
    <property type="entry name" value="LysR_substrate"/>
    <property type="match status" value="1"/>
</dbReference>
<evidence type="ECO:0000256" key="3">
    <source>
        <dbReference type="ARBA" id="ARBA00023125"/>
    </source>
</evidence>
<keyword evidence="2" id="KW-0805">Transcription regulation</keyword>
<dbReference type="InterPro" id="IPR036390">
    <property type="entry name" value="WH_DNA-bd_sf"/>
</dbReference>
<dbReference type="InterPro" id="IPR005119">
    <property type="entry name" value="LysR_subst-bd"/>
</dbReference>
<dbReference type="Pfam" id="PF00126">
    <property type="entry name" value="HTH_1"/>
    <property type="match status" value="1"/>
</dbReference>
<evidence type="ECO:0000256" key="2">
    <source>
        <dbReference type="ARBA" id="ARBA00023015"/>
    </source>
</evidence>
<dbReference type="PROSITE" id="PS50931">
    <property type="entry name" value="HTH_LYSR"/>
    <property type="match status" value="1"/>
</dbReference>
<feature type="domain" description="HTH lysR-type" evidence="5">
    <location>
        <begin position="1"/>
        <end position="58"/>
    </location>
</feature>
<evidence type="ECO:0000259" key="5">
    <source>
        <dbReference type="PROSITE" id="PS50931"/>
    </source>
</evidence>
<dbReference type="Proteomes" id="UP001652394">
    <property type="component" value="Unassembled WGS sequence"/>
</dbReference>
<evidence type="ECO:0000256" key="1">
    <source>
        <dbReference type="ARBA" id="ARBA00009437"/>
    </source>
</evidence>
<dbReference type="Gene3D" id="1.10.10.10">
    <property type="entry name" value="Winged helix-like DNA-binding domain superfamily/Winged helix DNA-binding domain"/>
    <property type="match status" value="1"/>
</dbReference>
<organism evidence="6 7">
    <name type="scientific">Faecalicatena acetigenes</name>
    <dbReference type="NCBI Taxonomy" id="2981790"/>
    <lineage>
        <taxon>Bacteria</taxon>
        <taxon>Bacillati</taxon>
        <taxon>Bacillota</taxon>
        <taxon>Clostridia</taxon>
        <taxon>Lachnospirales</taxon>
        <taxon>Lachnospiraceae</taxon>
        <taxon>Faecalicatena</taxon>
    </lineage>
</organism>
<reference evidence="6 7" key="1">
    <citation type="journal article" date="2021" name="ISME Commun">
        <title>Automated analysis of genomic sequences facilitates high-throughput and comprehensive description of bacteria.</title>
        <authorList>
            <person name="Hitch T.C.A."/>
        </authorList>
    </citation>
    <scope>NUCLEOTIDE SEQUENCE [LARGE SCALE GENOMIC DNA]</scope>
    <source>
        <strain evidence="6 7">H2_18</strain>
    </source>
</reference>
<evidence type="ECO:0000256" key="4">
    <source>
        <dbReference type="ARBA" id="ARBA00023163"/>
    </source>
</evidence>
<dbReference type="SUPFAM" id="SSF46785">
    <property type="entry name" value="Winged helix' DNA-binding domain"/>
    <property type="match status" value="1"/>
</dbReference>
<dbReference type="EMBL" id="JAOQJX010000009">
    <property type="protein sequence ID" value="MCU6747545.1"/>
    <property type="molecule type" value="Genomic_DNA"/>
</dbReference>
<protein>
    <submittedName>
        <fullName evidence="6">Selenium metabolism-associated LysR family transcriptional regulator</fullName>
    </submittedName>
</protein>
<dbReference type="SUPFAM" id="SSF53850">
    <property type="entry name" value="Periplasmic binding protein-like II"/>
    <property type="match status" value="1"/>
</dbReference>
<dbReference type="InterPro" id="IPR047788">
    <property type="entry name" value="LysR-like_Sec_metab"/>
</dbReference>
<comment type="similarity">
    <text evidence="1">Belongs to the LysR transcriptional regulatory family.</text>
</comment>
<dbReference type="PANTHER" id="PTHR30126">
    <property type="entry name" value="HTH-TYPE TRANSCRIPTIONAL REGULATOR"/>
    <property type="match status" value="1"/>
</dbReference>
<dbReference type="PANTHER" id="PTHR30126:SF40">
    <property type="entry name" value="HTH-TYPE TRANSCRIPTIONAL REGULATOR GLTR"/>
    <property type="match status" value="1"/>
</dbReference>
<evidence type="ECO:0000313" key="6">
    <source>
        <dbReference type="EMBL" id="MCU6747545.1"/>
    </source>
</evidence>
<dbReference type="InterPro" id="IPR000847">
    <property type="entry name" value="LysR_HTH_N"/>
</dbReference>
<keyword evidence="4" id="KW-0804">Transcription</keyword>
<dbReference type="Gene3D" id="3.40.190.10">
    <property type="entry name" value="Periplasmic binding protein-like II"/>
    <property type="match status" value="2"/>
</dbReference>
<dbReference type="NCBIfam" id="NF040786">
    <property type="entry name" value="LysR_Sec_metab"/>
    <property type="match status" value="1"/>
</dbReference>
<dbReference type="RefSeq" id="WP_059067810.1">
    <property type="nucleotide sequence ID" value="NZ_JAOQJX010000009.1"/>
</dbReference>
<proteinExistence type="inferred from homology"/>
<accession>A0ABT2TBB9</accession>